<evidence type="ECO:0000313" key="3">
    <source>
        <dbReference type="EMBL" id="OIO07882.1"/>
    </source>
</evidence>
<dbReference type="Gene3D" id="3.30.70.100">
    <property type="match status" value="1"/>
</dbReference>
<feature type="domain" description="HMA" evidence="2">
    <location>
        <begin position="7"/>
        <end position="73"/>
    </location>
</feature>
<evidence type="ECO:0000256" key="1">
    <source>
        <dbReference type="SAM" id="Phobius"/>
    </source>
</evidence>
<evidence type="ECO:0000313" key="4">
    <source>
        <dbReference type="Proteomes" id="UP000183192"/>
    </source>
</evidence>
<dbReference type="SUPFAM" id="SSF55008">
    <property type="entry name" value="HMA, heavy metal-associated domain"/>
    <property type="match status" value="1"/>
</dbReference>
<keyword evidence="1" id="KW-1133">Transmembrane helix</keyword>
<accession>A0A1J4T7Y5</accession>
<dbReference type="EMBL" id="MNUU01000030">
    <property type="protein sequence ID" value="OIO07882.1"/>
    <property type="molecule type" value="Genomic_DNA"/>
</dbReference>
<dbReference type="STRING" id="1805146.AUJ27_01685"/>
<dbReference type="InterPro" id="IPR006121">
    <property type="entry name" value="HMA_dom"/>
</dbReference>
<protein>
    <recommendedName>
        <fullName evidence="2">HMA domain-containing protein</fullName>
    </recommendedName>
</protein>
<comment type="caution">
    <text evidence="3">The sequence shown here is derived from an EMBL/GenBank/DDBJ whole genome shotgun (WGS) entry which is preliminary data.</text>
</comment>
<gene>
    <name evidence="3" type="ORF">AUJ27_01685</name>
</gene>
<dbReference type="Proteomes" id="UP000183192">
    <property type="component" value="Unassembled WGS sequence"/>
</dbReference>
<keyword evidence="1" id="KW-0472">Membrane</keyword>
<name>A0A1J4T7Y5_9BACT</name>
<feature type="transmembrane region" description="Helical" evidence="1">
    <location>
        <begin position="104"/>
        <end position="130"/>
    </location>
</feature>
<dbReference type="Pfam" id="PF00403">
    <property type="entry name" value="HMA"/>
    <property type="match status" value="1"/>
</dbReference>
<reference evidence="3 4" key="1">
    <citation type="journal article" date="2016" name="Environ. Microbiol.">
        <title>Genomic resolution of a cold subsurface aquifer community provides metabolic insights for novel microbes adapted to high CO concentrations.</title>
        <authorList>
            <person name="Probst A.J."/>
            <person name="Castelle C.J."/>
            <person name="Singh A."/>
            <person name="Brown C.T."/>
            <person name="Anantharaman K."/>
            <person name="Sharon I."/>
            <person name="Hug L.A."/>
            <person name="Burstein D."/>
            <person name="Emerson J.B."/>
            <person name="Thomas B.C."/>
            <person name="Banfield J.F."/>
        </authorList>
    </citation>
    <scope>NUCLEOTIDE SEQUENCE [LARGE SCALE GENOMIC DNA]</scope>
    <source>
        <strain evidence="3">CG1_02_37_44</strain>
    </source>
</reference>
<organism evidence="3 4">
    <name type="scientific">Candidatus Falkowbacteria bacterium CG1_02_37_44</name>
    <dbReference type="NCBI Taxonomy" id="1805146"/>
    <lineage>
        <taxon>Bacteria</taxon>
        <taxon>Candidatus Falkowiibacteriota</taxon>
    </lineage>
</organism>
<dbReference type="PROSITE" id="PS50846">
    <property type="entry name" value="HMA_2"/>
    <property type="match status" value="1"/>
</dbReference>
<evidence type="ECO:0000259" key="2">
    <source>
        <dbReference type="PROSITE" id="PS50846"/>
    </source>
</evidence>
<sequence>MIKKFMQKIKLQIKGIRSISRSGLIENKLKDFDGVAMVKVNNESGKAVVIYDENKIEADKIKRAVEKAGDYKVEIIAEEREETEDKTQLEKENKKEKSNLSSNISLIMGIVAGVCIISVILNIVLLITVFNK</sequence>
<dbReference type="GO" id="GO:0046872">
    <property type="term" value="F:metal ion binding"/>
    <property type="evidence" value="ECO:0007669"/>
    <property type="project" value="InterPro"/>
</dbReference>
<dbReference type="CDD" id="cd00371">
    <property type="entry name" value="HMA"/>
    <property type="match status" value="1"/>
</dbReference>
<keyword evidence="1" id="KW-0812">Transmembrane</keyword>
<dbReference type="InterPro" id="IPR036163">
    <property type="entry name" value="HMA_dom_sf"/>
</dbReference>
<proteinExistence type="predicted"/>
<dbReference type="AlphaFoldDB" id="A0A1J4T7Y5"/>